<accession>A0A2U1V158</accession>
<evidence type="ECO:0000256" key="1">
    <source>
        <dbReference type="SAM" id="MobiDB-lite"/>
    </source>
</evidence>
<comment type="caution">
    <text evidence="3">The sequence shown here is derived from an EMBL/GenBank/DDBJ whole genome shotgun (WGS) entry which is preliminary data.</text>
</comment>
<evidence type="ECO:0000313" key="4">
    <source>
        <dbReference type="Proteomes" id="UP000245048"/>
    </source>
</evidence>
<feature type="transmembrane region" description="Helical" evidence="2">
    <location>
        <begin position="64"/>
        <end position="91"/>
    </location>
</feature>
<keyword evidence="4" id="KW-1185">Reference proteome</keyword>
<feature type="transmembrane region" description="Helical" evidence="2">
    <location>
        <begin position="463"/>
        <end position="481"/>
    </location>
</feature>
<protein>
    <submittedName>
        <fullName evidence="3">Uncharacterized protein</fullName>
    </submittedName>
</protein>
<feature type="transmembrane region" description="Helical" evidence="2">
    <location>
        <begin position="111"/>
        <end position="135"/>
    </location>
</feature>
<feature type="transmembrane region" description="Helical" evidence="2">
    <location>
        <begin position="33"/>
        <end position="57"/>
    </location>
</feature>
<dbReference type="EMBL" id="PDOA01000012">
    <property type="protein sequence ID" value="PWC27623.1"/>
    <property type="molecule type" value="Genomic_DNA"/>
</dbReference>
<dbReference type="AlphaFoldDB" id="A0A2U1V158"/>
<name>A0A2U1V158_9PROT</name>
<keyword evidence="2" id="KW-0812">Transmembrane</keyword>
<reference evidence="4" key="1">
    <citation type="submission" date="2017-10" db="EMBL/GenBank/DDBJ databases">
        <authorList>
            <person name="Toshchakov S.V."/>
            <person name="Goeva M.A."/>
        </authorList>
    </citation>
    <scope>NUCLEOTIDE SEQUENCE [LARGE SCALE GENOMIC DNA]</scope>
    <source>
        <strain evidence="4">JR1/69-1-13</strain>
    </source>
</reference>
<dbReference type="RefSeq" id="WP_109518053.1">
    <property type="nucleotide sequence ID" value="NZ_PDOA01000012.1"/>
</dbReference>
<feature type="transmembrane region" description="Helical" evidence="2">
    <location>
        <begin position="288"/>
        <end position="307"/>
    </location>
</feature>
<feature type="transmembrane region" description="Helical" evidence="2">
    <location>
        <begin position="313"/>
        <end position="338"/>
    </location>
</feature>
<proteinExistence type="predicted"/>
<feature type="transmembrane region" description="Helical" evidence="2">
    <location>
        <begin position="347"/>
        <end position="368"/>
    </location>
</feature>
<dbReference type="Proteomes" id="UP000245048">
    <property type="component" value="Unassembled WGS sequence"/>
</dbReference>
<keyword evidence="2" id="KW-0472">Membrane</keyword>
<sequence length="514" mass="53227">MSATLAPAGLRPDPAARPVTGATPSATPGAMPLGLAIAHALGWQAAGLALLAAHVLLVRELGPLASAVALGGLLLLYAWLPLAGLVVYWQLALYQNAMVAFFCDGMQPGSFQVLLGTGFMATGLLGALAAARLLLSRRGAAAPARRIVLLACAAIALSTAYAAYGALLSSPASAAVYLRAATGMLLMLLVGLDAGRVWSFRSLAIGYLVSLAAGLGYSALEVADPAWFYEMTGGIPFMNLKYTAAELDWPFHTARDLIATRTSVLFNVTGSEATALSFRFGGPNIHPISYAYVIAMGGIAALALRWYGSVVLAAAVLAAMGVKGAMLTLVMTLGLWLFWHWAGRARLLLAVMAVSVVTYSAAVIHVGLRSGDFHVIGLIGGVDGFLRNPLGHGIGVGGNLSDTARAGVDMIDLQNNGADFALESAIGVLLYQLGLGLLLHLAAFAALLAAARPRRGWRHARPQATDAIFIGVAMTIVNGLFQEEAYTVYALGVAMLFAGALVANQPPGGRPARA</sequence>
<feature type="transmembrane region" description="Helical" evidence="2">
    <location>
        <begin position="429"/>
        <end position="451"/>
    </location>
</feature>
<evidence type="ECO:0000313" key="3">
    <source>
        <dbReference type="EMBL" id="PWC27623.1"/>
    </source>
</evidence>
<gene>
    <name evidence="3" type="ORF">CR165_16500</name>
</gene>
<feature type="transmembrane region" description="Helical" evidence="2">
    <location>
        <begin position="487"/>
        <end position="504"/>
    </location>
</feature>
<feature type="region of interest" description="Disordered" evidence="1">
    <location>
        <begin position="1"/>
        <end position="22"/>
    </location>
</feature>
<evidence type="ECO:0000256" key="2">
    <source>
        <dbReference type="SAM" id="Phobius"/>
    </source>
</evidence>
<organism evidence="3 4">
    <name type="scientific">Teichococcus aestuarii</name>
    <dbReference type="NCBI Taxonomy" id="568898"/>
    <lineage>
        <taxon>Bacteria</taxon>
        <taxon>Pseudomonadati</taxon>
        <taxon>Pseudomonadota</taxon>
        <taxon>Alphaproteobacteria</taxon>
        <taxon>Acetobacterales</taxon>
        <taxon>Roseomonadaceae</taxon>
        <taxon>Roseomonas</taxon>
    </lineage>
</organism>
<keyword evidence="2" id="KW-1133">Transmembrane helix</keyword>
<feature type="transmembrane region" description="Helical" evidence="2">
    <location>
        <begin position="147"/>
        <end position="168"/>
    </location>
</feature>